<dbReference type="PROSITE" id="PS51078">
    <property type="entry name" value="ICLR_ED"/>
    <property type="match status" value="1"/>
</dbReference>
<sequence length="254" mass="28164">MKRGMEIPVRAKDAGNRIPAVEKTVRILHYLAKEGRGTPTKAIAAEVEVSASTCYRILKTLEVAGWIAQDEWGGFHIGKGLLPVVEPLADLREVIRRSRPVLEAGARRWGVTVKLCFRQGSEQITVAVGTPSNPVGILAPEGVPYPVVEAASGAALLAGLTESELEDLIHRTPEEHWRRHRPEELRDRVDQCQKRGWCENIGKHPQGIDAIACPVRIGDHRLALCMIGLRGDFREEVLSDLREGLLEMARELEE</sequence>
<dbReference type="GO" id="GO:0045892">
    <property type="term" value="P:negative regulation of DNA-templated transcription"/>
    <property type="evidence" value="ECO:0007669"/>
    <property type="project" value="TreeGrafter"/>
</dbReference>
<evidence type="ECO:0000259" key="5">
    <source>
        <dbReference type="PROSITE" id="PS51078"/>
    </source>
</evidence>
<evidence type="ECO:0000256" key="2">
    <source>
        <dbReference type="ARBA" id="ARBA00023125"/>
    </source>
</evidence>
<dbReference type="InterPro" id="IPR005471">
    <property type="entry name" value="Tscrpt_reg_IclR_N"/>
</dbReference>
<feature type="domain" description="HTH iclR-type" evidence="4">
    <location>
        <begin position="18"/>
        <end position="79"/>
    </location>
</feature>
<comment type="caution">
    <text evidence="6">The sequence shown here is derived from an EMBL/GenBank/DDBJ whole genome shotgun (WGS) entry which is preliminary data.</text>
</comment>
<dbReference type="RefSeq" id="WP_185693236.1">
    <property type="nucleotide sequence ID" value="NZ_JACHVA010000101.1"/>
</dbReference>
<dbReference type="InterPro" id="IPR036388">
    <property type="entry name" value="WH-like_DNA-bd_sf"/>
</dbReference>
<dbReference type="Gene3D" id="3.30.450.40">
    <property type="match status" value="1"/>
</dbReference>
<evidence type="ECO:0000256" key="1">
    <source>
        <dbReference type="ARBA" id="ARBA00023015"/>
    </source>
</evidence>
<dbReference type="InterPro" id="IPR036390">
    <property type="entry name" value="WH_DNA-bd_sf"/>
</dbReference>
<dbReference type="Gene3D" id="1.10.10.10">
    <property type="entry name" value="Winged helix-like DNA-binding domain superfamily/Winged helix DNA-binding domain"/>
    <property type="match status" value="1"/>
</dbReference>
<proteinExistence type="predicted"/>
<gene>
    <name evidence="6" type="ORF">H5P30_12360</name>
</gene>
<feature type="domain" description="IclR-ED" evidence="5">
    <location>
        <begin position="80"/>
        <end position="254"/>
    </location>
</feature>
<dbReference type="InterPro" id="IPR029016">
    <property type="entry name" value="GAF-like_dom_sf"/>
</dbReference>
<keyword evidence="1" id="KW-0805">Transcription regulation</keyword>
<dbReference type="PANTHER" id="PTHR30136">
    <property type="entry name" value="HELIX-TURN-HELIX TRANSCRIPTIONAL REGULATOR, ICLR FAMILY"/>
    <property type="match status" value="1"/>
</dbReference>
<dbReference type="GO" id="GO:0003677">
    <property type="term" value="F:DNA binding"/>
    <property type="evidence" value="ECO:0007669"/>
    <property type="project" value="UniProtKB-KW"/>
</dbReference>
<evidence type="ECO:0000256" key="3">
    <source>
        <dbReference type="ARBA" id="ARBA00023163"/>
    </source>
</evidence>
<evidence type="ECO:0000259" key="4">
    <source>
        <dbReference type="PROSITE" id="PS51077"/>
    </source>
</evidence>
<dbReference type="PANTHER" id="PTHR30136:SF35">
    <property type="entry name" value="HTH-TYPE TRANSCRIPTIONAL REGULATOR RV1719"/>
    <property type="match status" value="1"/>
</dbReference>
<dbReference type="GO" id="GO:0003700">
    <property type="term" value="F:DNA-binding transcription factor activity"/>
    <property type="evidence" value="ECO:0007669"/>
    <property type="project" value="TreeGrafter"/>
</dbReference>
<dbReference type="SMART" id="SM00346">
    <property type="entry name" value="HTH_ICLR"/>
    <property type="match status" value="1"/>
</dbReference>
<keyword evidence="7" id="KW-1185">Reference proteome</keyword>
<accession>A0A7X1E4Y8</accession>
<dbReference type="SUPFAM" id="SSF55781">
    <property type="entry name" value="GAF domain-like"/>
    <property type="match status" value="1"/>
</dbReference>
<keyword evidence="3" id="KW-0804">Transcription</keyword>
<keyword evidence="2" id="KW-0238">DNA-binding</keyword>
<dbReference type="Proteomes" id="UP000525652">
    <property type="component" value="Unassembled WGS sequence"/>
</dbReference>
<dbReference type="AlphaFoldDB" id="A0A7X1E4Y8"/>
<dbReference type="Pfam" id="PF09339">
    <property type="entry name" value="HTH_IclR"/>
    <property type="match status" value="1"/>
</dbReference>
<evidence type="ECO:0000313" key="7">
    <source>
        <dbReference type="Proteomes" id="UP000525652"/>
    </source>
</evidence>
<dbReference type="Pfam" id="PF01614">
    <property type="entry name" value="IclR_C"/>
    <property type="match status" value="1"/>
</dbReference>
<organism evidence="6 7">
    <name type="scientific">Puniceicoccus vermicola</name>
    <dbReference type="NCBI Taxonomy" id="388746"/>
    <lineage>
        <taxon>Bacteria</taxon>
        <taxon>Pseudomonadati</taxon>
        <taxon>Verrucomicrobiota</taxon>
        <taxon>Opitutia</taxon>
        <taxon>Puniceicoccales</taxon>
        <taxon>Puniceicoccaceae</taxon>
        <taxon>Puniceicoccus</taxon>
    </lineage>
</organism>
<dbReference type="InterPro" id="IPR014757">
    <property type="entry name" value="Tscrpt_reg_IclR_C"/>
</dbReference>
<reference evidence="6 7" key="1">
    <citation type="submission" date="2020-07" db="EMBL/GenBank/DDBJ databases">
        <authorList>
            <person name="Feng X."/>
        </authorList>
    </citation>
    <scope>NUCLEOTIDE SEQUENCE [LARGE SCALE GENOMIC DNA]</scope>
    <source>
        <strain evidence="6 7">JCM14086</strain>
    </source>
</reference>
<dbReference type="EMBL" id="JACHVA010000101">
    <property type="protein sequence ID" value="MBC2602569.1"/>
    <property type="molecule type" value="Genomic_DNA"/>
</dbReference>
<protein>
    <submittedName>
        <fullName evidence="6">Helix-turn-helix domain-containing protein</fullName>
    </submittedName>
</protein>
<evidence type="ECO:0000313" key="6">
    <source>
        <dbReference type="EMBL" id="MBC2602569.1"/>
    </source>
</evidence>
<dbReference type="PROSITE" id="PS51077">
    <property type="entry name" value="HTH_ICLR"/>
    <property type="match status" value="1"/>
</dbReference>
<name>A0A7X1E4Y8_9BACT</name>
<dbReference type="InterPro" id="IPR050707">
    <property type="entry name" value="HTH_MetabolicPath_Reg"/>
</dbReference>
<dbReference type="SUPFAM" id="SSF46785">
    <property type="entry name" value="Winged helix' DNA-binding domain"/>
    <property type="match status" value="1"/>
</dbReference>